<dbReference type="GO" id="GO:0002949">
    <property type="term" value="P:tRNA threonylcarbamoyladenosine modification"/>
    <property type="evidence" value="ECO:0007669"/>
    <property type="project" value="InterPro"/>
</dbReference>
<evidence type="ECO:0000313" key="12">
    <source>
        <dbReference type="Proteomes" id="UP000231638"/>
    </source>
</evidence>
<dbReference type="GO" id="GO:0005524">
    <property type="term" value="F:ATP binding"/>
    <property type="evidence" value="ECO:0007669"/>
    <property type="project" value="UniProtKB-KW"/>
</dbReference>
<comment type="similarity">
    <text evidence="2">Belongs to the TsaE family.</text>
</comment>
<evidence type="ECO:0000256" key="10">
    <source>
        <dbReference type="ARBA" id="ARBA00032441"/>
    </source>
</evidence>
<evidence type="ECO:0000256" key="4">
    <source>
        <dbReference type="ARBA" id="ARBA00022490"/>
    </source>
</evidence>
<protein>
    <recommendedName>
        <fullName evidence="3">tRNA threonylcarbamoyladenosine biosynthesis protein TsaE</fullName>
    </recommendedName>
    <alternativeName>
        <fullName evidence="10">t(6)A37 threonylcarbamoyladenosine biosynthesis protein TsaE</fullName>
    </alternativeName>
</protein>
<keyword evidence="6" id="KW-0479">Metal-binding</keyword>
<dbReference type="NCBIfam" id="TIGR00150">
    <property type="entry name" value="T6A_YjeE"/>
    <property type="match status" value="1"/>
</dbReference>
<accession>A0A2D3W7H5</accession>
<dbReference type="PANTHER" id="PTHR33540:SF2">
    <property type="entry name" value="TRNA THREONYLCARBAMOYLADENOSINE BIOSYNTHESIS PROTEIN TSAE"/>
    <property type="match status" value="1"/>
</dbReference>
<dbReference type="GO" id="GO:0046872">
    <property type="term" value="F:metal ion binding"/>
    <property type="evidence" value="ECO:0007669"/>
    <property type="project" value="UniProtKB-KW"/>
</dbReference>
<sequence length="141" mass="15832">MTYETTCDVTGLRALAQTIRKQMGEEGILLLRGGLASGKTTFVQTFAAVLGIREPVSSPTFSILHEYENRLFHYDIYQCGTDGFVKSGLIEKLDSRGYHLIEWAMSDFEALLGRLGIAYGTLDIEEKNDQRTYKVNIHAYA</sequence>
<dbReference type="GO" id="GO:0016740">
    <property type="term" value="F:transferase activity"/>
    <property type="evidence" value="ECO:0007669"/>
    <property type="project" value="UniProtKB-KW"/>
</dbReference>
<dbReference type="EMBL" id="DLUG01000011">
    <property type="protein sequence ID" value="DAB37301.1"/>
    <property type="molecule type" value="Genomic_DNA"/>
</dbReference>
<evidence type="ECO:0000256" key="2">
    <source>
        <dbReference type="ARBA" id="ARBA00007599"/>
    </source>
</evidence>
<keyword evidence="9" id="KW-0460">Magnesium</keyword>
<dbReference type="GO" id="GO:0005737">
    <property type="term" value="C:cytoplasm"/>
    <property type="evidence" value="ECO:0007669"/>
    <property type="project" value="UniProtKB-SubCell"/>
</dbReference>
<name>A0A2D3W7H5_9BACT</name>
<dbReference type="SUPFAM" id="SSF52540">
    <property type="entry name" value="P-loop containing nucleoside triphosphate hydrolases"/>
    <property type="match status" value="1"/>
</dbReference>
<evidence type="ECO:0000256" key="1">
    <source>
        <dbReference type="ARBA" id="ARBA00004496"/>
    </source>
</evidence>
<gene>
    <name evidence="11" type="ORF">CFH80_00290</name>
</gene>
<dbReference type="Pfam" id="PF02367">
    <property type="entry name" value="TsaE"/>
    <property type="match status" value="1"/>
</dbReference>
<dbReference type="STRING" id="366522.GCA_001548055_01381"/>
<reference evidence="11 12" key="1">
    <citation type="journal article" date="2017" name="Front. Microbiol.">
        <title>Comparative Genomic Analysis of the Class Epsilonproteobacteria and Proposed Reclassification to Epsilonbacteraeota (phyl. nov.).</title>
        <authorList>
            <person name="Waite D.W."/>
            <person name="Vanwonterghem I."/>
            <person name="Rinke C."/>
            <person name="Parks D.H."/>
            <person name="Zhang Y."/>
            <person name="Takai K."/>
            <person name="Sievert S.M."/>
            <person name="Simon J."/>
            <person name="Campbell B.J."/>
            <person name="Hanson T.E."/>
            <person name="Woyke T."/>
            <person name="Klotz M.G."/>
            <person name="Hugenholtz P."/>
        </authorList>
    </citation>
    <scope>NUCLEOTIDE SEQUENCE [LARGE SCALE GENOMIC DNA]</scope>
    <source>
        <strain evidence="11">UBA11420</strain>
    </source>
</reference>
<comment type="caution">
    <text evidence="11">The sequence shown here is derived from an EMBL/GenBank/DDBJ whole genome shotgun (WGS) entry which is preliminary data.</text>
</comment>
<evidence type="ECO:0000256" key="8">
    <source>
        <dbReference type="ARBA" id="ARBA00022840"/>
    </source>
</evidence>
<dbReference type="AlphaFoldDB" id="A0A2D3W7H5"/>
<keyword evidence="8" id="KW-0067">ATP-binding</keyword>
<keyword evidence="5" id="KW-0819">tRNA processing</keyword>
<proteinExistence type="inferred from homology"/>
<dbReference type="Proteomes" id="UP000231638">
    <property type="component" value="Unassembled WGS sequence"/>
</dbReference>
<evidence type="ECO:0000313" key="11">
    <source>
        <dbReference type="EMBL" id="DAB37301.1"/>
    </source>
</evidence>
<keyword evidence="11" id="KW-0808">Transferase</keyword>
<dbReference type="InterPro" id="IPR003442">
    <property type="entry name" value="T6A_TsaE"/>
</dbReference>
<evidence type="ECO:0000256" key="5">
    <source>
        <dbReference type="ARBA" id="ARBA00022694"/>
    </source>
</evidence>
<evidence type="ECO:0000256" key="9">
    <source>
        <dbReference type="ARBA" id="ARBA00022842"/>
    </source>
</evidence>
<dbReference type="Gene3D" id="3.40.50.300">
    <property type="entry name" value="P-loop containing nucleotide triphosphate hydrolases"/>
    <property type="match status" value="1"/>
</dbReference>
<organism evidence="11 12">
    <name type="scientific">Sulfurospirillum cavolei</name>
    <dbReference type="NCBI Taxonomy" id="366522"/>
    <lineage>
        <taxon>Bacteria</taxon>
        <taxon>Pseudomonadati</taxon>
        <taxon>Campylobacterota</taxon>
        <taxon>Epsilonproteobacteria</taxon>
        <taxon>Campylobacterales</taxon>
        <taxon>Sulfurospirillaceae</taxon>
        <taxon>Sulfurospirillum</taxon>
    </lineage>
</organism>
<evidence type="ECO:0000256" key="6">
    <source>
        <dbReference type="ARBA" id="ARBA00022723"/>
    </source>
</evidence>
<keyword evidence="7" id="KW-0547">Nucleotide-binding</keyword>
<evidence type="ECO:0000256" key="3">
    <source>
        <dbReference type="ARBA" id="ARBA00019010"/>
    </source>
</evidence>
<dbReference type="PANTHER" id="PTHR33540">
    <property type="entry name" value="TRNA THREONYLCARBAMOYLADENOSINE BIOSYNTHESIS PROTEIN TSAE"/>
    <property type="match status" value="1"/>
</dbReference>
<evidence type="ECO:0000256" key="7">
    <source>
        <dbReference type="ARBA" id="ARBA00022741"/>
    </source>
</evidence>
<comment type="subcellular location">
    <subcellularLocation>
        <location evidence="1">Cytoplasm</location>
    </subcellularLocation>
</comment>
<keyword evidence="4" id="KW-0963">Cytoplasm</keyword>
<dbReference type="InterPro" id="IPR027417">
    <property type="entry name" value="P-loop_NTPase"/>
</dbReference>